<keyword evidence="5 6" id="KW-0472">Membrane</keyword>
<keyword evidence="3 6" id="KW-0812">Transmembrane</keyword>
<dbReference type="Proteomes" id="UP000317288">
    <property type="component" value="Unassembled WGS sequence"/>
</dbReference>
<evidence type="ECO:0000256" key="2">
    <source>
        <dbReference type="ARBA" id="ARBA00022475"/>
    </source>
</evidence>
<evidence type="ECO:0000256" key="3">
    <source>
        <dbReference type="ARBA" id="ARBA00022692"/>
    </source>
</evidence>
<evidence type="ECO:0000256" key="5">
    <source>
        <dbReference type="ARBA" id="ARBA00023136"/>
    </source>
</evidence>
<comment type="caution">
    <text evidence="7">The sequence shown here is derived from an EMBL/GenBank/DDBJ whole genome shotgun (WGS) entry which is preliminary data.</text>
</comment>
<protein>
    <submittedName>
        <fullName evidence="7">LysE family translocator</fullName>
    </submittedName>
</protein>
<feature type="transmembrane region" description="Helical" evidence="6">
    <location>
        <begin position="120"/>
        <end position="141"/>
    </location>
</feature>
<accession>A0A558J5E3</accession>
<keyword evidence="4 6" id="KW-1133">Transmembrane helix</keyword>
<evidence type="ECO:0000313" key="8">
    <source>
        <dbReference type="Proteomes" id="UP000317288"/>
    </source>
</evidence>
<dbReference type="GO" id="GO:0005886">
    <property type="term" value="C:plasma membrane"/>
    <property type="evidence" value="ECO:0007669"/>
    <property type="project" value="UniProtKB-SubCell"/>
</dbReference>
<proteinExistence type="predicted"/>
<name>A0A558J5E3_9GAMM</name>
<dbReference type="PANTHER" id="PTHR30086:SF20">
    <property type="entry name" value="ARGININE EXPORTER PROTEIN ARGO-RELATED"/>
    <property type="match status" value="1"/>
</dbReference>
<evidence type="ECO:0000256" key="1">
    <source>
        <dbReference type="ARBA" id="ARBA00004651"/>
    </source>
</evidence>
<dbReference type="InterPro" id="IPR001123">
    <property type="entry name" value="LeuE-type"/>
</dbReference>
<organism evidence="7 8">
    <name type="scientific">Vreelandella titanicae</name>
    <dbReference type="NCBI Taxonomy" id="664683"/>
    <lineage>
        <taxon>Bacteria</taxon>
        <taxon>Pseudomonadati</taxon>
        <taxon>Pseudomonadota</taxon>
        <taxon>Gammaproteobacteria</taxon>
        <taxon>Oceanospirillales</taxon>
        <taxon>Halomonadaceae</taxon>
        <taxon>Vreelandella</taxon>
    </lineage>
</organism>
<feature type="transmembrane region" description="Helical" evidence="6">
    <location>
        <begin position="38"/>
        <end position="63"/>
    </location>
</feature>
<evidence type="ECO:0000256" key="4">
    <source>
        <dbReference type="ARBA" id="ARBA00022989"/>
    </source>
</evidence>
<comment type="subcellular location">
    <subcellularLocation>
        <location evidence="1">Cell membrane</location>
        <topology evidence="1">Multi-pass membrane protein</topology>
    </subcellularLocation>
</comment>
<feature type="transmembrane region" description="Helical" evidence="6">
    <location>
        <begin position="6"/>
        <end position="26"/>
    </location>
</feature>
<dbReference type="GO" id="GO:0015171">
    <property type="term" value="F:amino acid transmembrane transporter activity"/>
    <property type="evidence" value="ECO:0007669"/>
    <property type="project" value="TreeGrafter"/>
</dbReference>
<reference evidence="7 8" key="1">
    <citation type="submission" date="2019-07" db="EMBL/GenBank/DDBJ databases">
        <title>Diversity of Bacteria from Kongsfjorden, Arctic.</title>
        <authorList>
            <person name="Yu Y."/>
        </authorList>
    </citation>
    <scope>NUCLEOTIDE SEQUENCE [LARGE SCALE GENOMIC DNA]</scope>
    <source>
        <strain evidence="7 8">SM1922</strain>
    </source>
</reference>
<dbReference type="PANTHER" id="PTHR30086">
    <property type="entry name" value="ARGININE EXPORTER PROTEIN ARGO"/>
    <property type="match status" value="1"/>
</dbReference>
<dbReference type="AlphaFoldDB" id="A0A558J5E3"/>
<feature type="transmembrane region" description="Helical" evidence="6">
    <location>
        <begin position="69"/>
        <end position="90"/>
    </location>
</feature>
<dbReference type="EMBL" id="VNFE01000005">
    <property type="protein sequence ID" value="TVU88869.1"/>
    <property type="molecule type" value="Genomic_DNA"/>
</dbReference>
<evidence type="ECO:0000256" key="6">
    <source>
        <dbReference type="SAM" id="Phobius"/>
    </source>
</evidence>
<dbReference type="Pfam" id="PF01810">
    <property type="entry name" value="LysE"/>
    <property type="match status" value="1"/>
</dbReference>
<feature type="transmembrane region" description="Helical" evidence="6">
    <location>
        <begin position="147"/>
        <end position="167"/>
    </location>
</feature>
<gene>
    <name evidence="7" type="ORF">FQP89_17100</name>
</gene>
<keyword evidence="2" id="KW-1003">Cell membrane</keyword>
<sequence>MASSLHRFIAVVLLAYLIPGPDFLLVSRYAVQHRRLGLAAALGAQSGLCIHMLTAALGLSAIAARSAELFMLIRWAGAAYLIWMGLAVLYSSRSQHRSAQADAQENIDATSRSRAFANGFLCNLLNPKAVIFFLSVLPQFIDPTVSAARQILILGVLDVLIGVAWWWGVVILMERVAQALRRPRIRQWWDWVTGSLMIGAGALLVRNSPS</sequence>
<dbReference type="PIRSF" id="PIRSF006324">
    <property type="entry name" value="LeuE"/>
    <property type="match status" value="1"/>
</dbReference>
<evidence type="ECO:0000313" key="7">
    <source>
        <dbReference type="EMBL" id="TVU88869.1"/>
    </source>
</evidence>